<dbReference type="GO" id="GO:0051539">
    <property type="term" value="F:4 iron, 4 sulfur cluster binding"/>
    <property type="evidence" value="ECO:0007669"/>
    <property type="project" value="UniProtKB-KW"/>
</dbReference>
<feature type="chain" id="PRO_5039691134" evidence="5">
    <location>
        <begin position="28"/>
        <end position="188"/>
    </location>
</feature>
<reference evidence="7" key="1">
    <citation type="submission" date="2016-10" db="EMBL/GenBank/DDBJ databases">
        <authorList>
            <person name="Varghese N."/>
            <person name="Submissions S."/>
        </authorList>
    </citation>
    <scope>NUCLEOTIDE SEQUENCE [LARGE SCALE GENOMIC DNA]</scope>
    <source>
        <strain evidence="7">S7</strain>
    </source>
</reference>
<keyword evidence="1" id="KW-0408">Iron</keyword>
<evidence type="ECO:0000256" key="3">
    <source>
        <dbReference type="ARBA" id="ARBA00023002"/>
    </source>
</evidence>
<keyword evidence="7" id="KW-1185">Reference proteome</keyword>
<evidence type="ECO:0000256" key="1">
    <source>
        <dbReference type="ARBA" id="ARBA00022485"/>
    </source>
</evidence>
<proteinExistence type="predicted"/>
<keyword evidence="2" id="KW-0533">Nickel</keyword>
<dbReference type="OrthoDB" id="2944517at2"/>
<protein>
    <submittedName>
        <fullName evidence="6">Uncharacterized protein</fullName>
    </submittedName>
</protein>
<keyword evidence="1" id="KW-0411">Iron-sulfur</keyword>
<feature type="compositionally biased region" description="Basic and acidic residues" evidence="4">
    <location>
        <begin position="179"/>
        <end position="188"/>
    </location>
</feature>
<gene>
    <name evidence="6" type="ORF">SAMN05518683_101227</name>
</gene>
<keyword evidence="1" id="KW-0479">Metal-binding</keyword>
<keyword evidence="3" id="KW-0560">Oxidoreductase</keyword>
<dbReference type="GO" id="GO:0043885">
    <property type="term" value="F:anaerobic carbon-monoxide dehydrogenase activity"/>
    <property type="evidence" value="ECO:0007669"/>
    <property type="project" value="InterPro"/>
</dbReference>
<feature type="signal peptide" evidence="5">
    <location>
        <begin position="1"/>
        <end position="27"/>
    </location>
</feature>
<dbReference type="RefSeq" id="WP_093334804.1">
    <property type="nucleotide sequence ID" value="NZ_FOXD01000001.1"/>
</dbReference>
<dbReference type="InterPro" id="IPR016101">
    <property type="entry name" value="CO_DH_a-bundle"/>
</dbReference>
<organism evidence="6 7">
    <name type="scientific">Salibacterium halotolerans</name>
    <dbReference type="NCBI Taxonomy" id="1884432"/>
    <lineage>
        <taxon>Bacteria</taxon>
        <taxon>Bacillati</taxon>
        <taxon>Bacillota</taxon>
        <taxon>Bacilli</taxon>
        <taxon>Bacillales</taxon>
        <taxon>Bacillaceae</taxon>
    </lineage>
</organism>
<evidence type="ECO:0000256" key="2">
    <source>
        <dbReference type="ARBA" id="ARBA00022596"/>
    </source>
</evidence>
<name>A0A1I5LGX5_9BACI</name>
<dbReference type="Gene3D" id="1.20.1270.30">
    <property type="match status" value="1"/>
</dbReference>
<keyword evidence="5" id="KW-0732">Signal</keyword>
<keyword evidence="1" id="KW-0004">4Fe-4S</keyword>
<dbReference type="STRING" id="1884432.SAMN05518683_101227"/>
<evidence type="ECO:0000256" key="4">
    <source>
        <dbReference type="SAM" id="MobiDB-lite"/>
    </source>
</evidence>
<dbReference type="EMBL" id="FOXD01000001">
    <property type="protein sequence ID" value="SFO96086.1"/>
    <property type="molecule type" value="Genomic_DNA"/>
</dbReference>
<evidence type="ECO:0000256" key="5">
    <source>
        <dbReference type="SAM" id="SignalP"/>
    </source>
</evidence>
<dbReference type="Proteomes" id="UP000198892">
    <property type="component" value="Unassembled WGS sequence"/>
</dbReference>
<feature type="region of interest" description="Disordered" evidence="4">
    <location>
        <begin position="153"/>
        <end position="188"/>
    </location>
</feature>
<dbReference type="GO" id="GO:0016151">
    <property type="term" value="F:nickel cation binding"/>
    <property type="evidence" value="ECO:0007669"/>
    <property type="project" value="InterPro"/>
</dbReference>
<accession>A0A1I5LGX5</accession>
<feature type="region of interest" description="Disordered" evidence="4">
    <location>
        <begin position="33"/>
        <end position="57"/>
    </location>
</feature>
<evidence type="ECO:0000313" key="6">
    <source>
        <dbReference type="EMBL" id="SFO96086.1"/>
    </source>
</evidence>
<dbReference type="GO" id="GO:0006091">
    <property type="term" value="P:generation of precursor metabolites and energy"/>
    <property type="evidence" value="ECO:0007669"/>
    <property type="project" value="InterPro"/>
</dbReference>
<evidence type="ECO:0000313" key="7">
    <source>
        <dbReference type="Proteomes" id="UP000198892"/>
    </source>
</evidence>
<dbReference type="AlphaFoldDB" id="A0A1I5LGX5"/>
<sequence>MLWNKKGNYLLASVLSIGMLGAVPGMAAAEQDTAADLGTSDQASHEEAGLAKEQNNSPAAYPIKRSMKTQDLEHYAQELGIDTGDKNIYELADEVKEVAVKQRAKELGIATLGKNLDTLTAEVREAVLTERAVELGINIRDKKMSDLVQEVRNQEQQIDAEPSTLKENLPPLVDEEPVSSDRTHGTRL</sequence>